<evidence type="ECO:0000256" key="6">
    <source>
        <dbReference type="ARBA" id="ARBA00022989"/>
    </source>
</evidence>
<comment type="subcellular location">
    <subcellularLocation>
        <location evidence="2">Cell projection</location>
    </subcellularLocation>
    <subcellularLocation>
        <location evidence="1">Membrane</location>
        <topology evidence="1">Multi-pass membrane protein</topology>
    </subcellularLocation>
</comment>
<evidence type="ECO:0000256" key="4">
    <source>
        <dbReference type="ARBA" id="ARBA00022729"/>
    </source>
</evidence>
<feature type="domain" description="PKD" evidence="13">
    <location>
        <begin position="1199"/>
        <end position="1280"/>
    </location>
</feature>
<feature type="domain" description="PKD" evidence="13">
    <location>
        <begin position="1500"/>
        <end position="1588"/>
    </location>
</feature>
<evidence type="ECO:0000259" key="13">
    <source>
        <dbReference type="PROSITE" id="PS50093"/>
    </source>
</evidence>
<keyword evidence="10" id="KW-0378">Hydrolase</keyword>
<dbReference type="InterPro" id="IPR011047">
    <property type="entry name" value="Quinoprotein_ADH-like_sf"/>
</dbReference>
<keyword evidence="7" id="KW-0472">Membrane</keyword>
<dbReference type="SUPFAM" id="SSF49299">
    <property type="entry name" value="PKD domain"/>
    <property type="match status" value="4"/>
</dbReference>
<protein>
    <submittedName>
        <fullName evidence="15">PKD repeat-containing protein</fullName>
    </submittedName>
</protein>
<evidence type="ECO:0000256" key="8">
    <source>
        <dbReference type="ARBA" id="ARBA00023157"/>
    </source>
</evidence>
<dbReference type="EMBL" id="FXWJ01000004">
    <property type="protein sequence ID" value="SMQ72678.1"/>
    <property type="molecule type" value="Genomic_DNA"/>
</dbReference>
<sequence length="1798" mass="183047">MTTLLLSEPAITRRTHRPSGARRLALVGITVAAVLFGTLTTAQAASADTTPTTGQPATVSSDALPAPQINGVVWDQVVIGNTVYVAGSFTTARPAGSAAGANTVTRNNFLAYTLSTGALLPWAPNFNQQVRSLAASPDGTKLYAGGQFTAVNGTTRYRLAAFDVATQTLVAGFAPSINSIVKAVTATDTTVYAGGQFTSAQGSARAGVAGFAASNGALTGLAPDVVGGTVQALVLSPDSSKIVIGGNFTSVNGSNSPGYGLAALSTTSGSSMPWAVNSLVRNGGEEASINSLTSDGTSVYGTGYTFGKGGNIEGAFKADWTGGELQWVEDCHGDSYSVAADTDVVYVASHAHYCGNVGGYPQTDPWGFQRATAFTKATTGTLTADPYGYYNFAGTPAPTLLNWFPTINTGSYTGTGQGAWDVTVAGDYVLYAGEFTQVNGTGMQGLVRFAKASIAPNKDGPRLTGSNFVPTVTSFSRGTARISWQANYDRDNSDLTYQVIRNNVTASPVYTTQASSTFWKRPVMSFLDTGLTPGQSYNYRIRATDPYGNFQQGLNVAVTVSEDGVISSYQQSVLNDGATSLWPLGESSGTTGFDWTSGDDLTLTATGVTRGAVGQEAASNNAATTFSGGSSSSTVQRPSPNVFTTEAWFKTTTTSGGKIIGFGGSATGNSSSYDRHVYMGNDGRLNFGTYTGATNVVTSPKAYNDGEWHQVAASLGANGMQLFVDGRKVAARADVTSGQVFNGYWRVGGDSLGGWPNGPSSSNFSGDIDDVSVFPTVLTRQQVDAHYVASGRTSTVPTAPADAYGAAVFGLDPALYWRLNETSGSTAVDAGPTESNGLYFGQVTKGANGAISGVDNRAAQFTSNGWDEGGVSSQSSYSNPTSYAMEAWFQTTSTQGGKVIGFGSNQTGGSGGYDRHVFLRPDGKLVFGTWTGQENTITSQAAVNDGQWHHVVAQQSAAGMKLFIDGSSVGTNPQTGAQDYTGYWRVGGDNAWQGSVPYFNGKIDEVAVYNAPLTDAQVTQHRELGLGQAPNVLPTAAFTNAVANLQLTTDASASTDTDGVVSSYAWDFGDGQTGTGATASHTYAASGSYTVSLTVTDNRGGTATTQQTVTAVAPNQLPTAAFTPTVVNLDGSFDASASVDPDGTIASYAWNFGDGTTGTGVTATHTYATAGTFSVSLTVTDSVGATASVSHDVATTLAPNQLPVASFTAASTGLTASFDGSGASDPDGTIASVAWDFGDGATGTGTTTTHSYATAGTYTVTQTVTDNRGGTAATTLSVTVAEIPVASTYAADTFERTASNAWGTAGTGGAWTVAGGNTSFSVGNGTGKMSLPAGGTRTARLNAVSATDVTVSAKITASAVANGGGVYASVIGRQVGSAFYSTRVWIQANGAVRIQLLQGATALQAVTVPGLTYTAGQALQIKLQVTGASPTTLGAKVWVAGATEPTAWQVQATDSTAGLQSAGLVGLSSYLSGSTTNGPVTVTFDDLLAATPGAAQPTPVNQAPTASFTATASGLTAALDATASTDPDGTIASVAWDYGDGTTGTGSTSSHVYAADGTYTVTATVTDNGGLTATTTRTVTVTAPIVPPVDPNPVVIAADTFARTAANSWGAAQTGGPWTLAGTASSFSVNGTAGLISATAGQSRTARLAQVSSTATDSTVSFTIAQASTGGGQFVSLVGRQVGADNYAARVWVQANGVLRLQLMKGSTALTAVNIAGLAYTPGMKITVRTQVSGVGTTAIKAKAWADGQTEPDWQASTTDTTAALQAPGSVGVDTYLSSTITNGPVVVNYTGYRVTAL</sequence>
<evidence type="ECO:0000256" key="5">
    <source>
        <dbReference type="ARBA" id="ARBA00022737"/>
    </source>
</evidence>
<dbReference type="Gene3D" id="2.60.120.200">
    <property type="match status" value="2"/>
</dbReference>
<keyword evidence="9" id="KW-0966">Cell projection</keyword>
<dbReference type="SUPFAM" id="SSF49265">
    <property type="entry name" value="Fibronectin type III"/>
    <property type="match status" value="1"/>
</dbReference>
<dbReference type="PROSITE" id="PS50093">
    <property type="entry name" value="PKD"/>
    <property type="match status" value="4"/>
</dbReference>
<dbReference type="SUPFAM" id="SSF50998">
    <property type="entry name" value="Quinoprotein alcohol dehydrogenase-like"/>
    <property type="match status" value="1"/>
</dbReference>
<dbReference type="CDD" id="cd00063">
    <property type="entry name" value="FN3"/>
    <property type="match status" value="1"/>
</dbReference>
<dbReference type="CDD" id="cd00146">
    <property type="entry name" value="PKD"/>
    <property type="match status" value="4"/>
</dbReference>
<proteinExistence type="predicted"/>
<dbReference type="CDD" id="cd00110">
    <property type="entry name" value="LamG"/>
    <property type="match status" value="2"/>
</dbReference>
<comment type="caution">
    <text evidence="15">The sequence shown here is derived from an EMBL/GenBank/DDBJ whole genome shotgun (WGS) entry which is preliminary data.</text>
</comment>
<reference evidence="15 16" key="1">
    <citation type="submission" date="2017-04" db="EMBL/GenBank/DDBJ databases">
        <authorList>
            <person name="Varghese N."/>
            <person name="Submissions S."/>
        </authorList>
    </citation>
    <scope>NUCLEOTIDE SEQUENCE [LARGE SCALE GENOMIC DNA]</scope>
    <source>
        <strain evidence="15 16">VKM Ac-1784</strain>
    </source>
</reference>
<dbReference type="RefSeq" id="WP_086474584.1">
    <property type="nucleotide sequence ID" value="NZ_FXWJ01000004.1"/>
</dbReference>
<dbReference type="InterPro" id="IPR000601">
    <property type="entry name" value="PKD_dom"/>
</dbReference>
<dbReference type="SMART" id="SM00282">
    <property type="entry name" value="LamG"/>
    <property type="match status" value="2"/>
</dbReference>
<dbReference type="Gene3D" id="2.60.40.10">
    <property type="entry name" value="Immunoglobulins"/>
    <property type="match status" value="5"/>
</dbReference>
<evidence type="ECO:0000256" key="11">
    <source>
        <dbReference type="ARBA" id="ARBA00023326"/>
    </source>
</evidence>
<keyword evidence="3" id="KW-0812">Transmembrane</keyword>
<feature type="domain" description="Laminin G" evidence="12">
    <location>
        <begin position="624"/>
        <end position="801"/>
    </location>
</feature>
<dbReference type="InterPro" id="IPR022409">
    <property type="entry name" value="PKD/Chitinase_dom"/>
</dbReference>
<dbReference type="InterPro" id="IPR003961">
    <property type="entry name" value="FN3_dom"/>
</dbReference>
<dbReference type="InterPro" id="IPR013783">
    <property type="entry name" value="Ig-like_fold"/>
</dbReference>
<feature type="domain" description="Fibronectin type-III" evidence="14">
    <location>
        <begin position="466"/>
        <end position="563"/>
    </location>
</feature>
<evidence type="ECO:0000259" key="14">
    <source>
        <dbReference type="PROSITE" id="PS50853"/>
    </source>
</evidence>
<keyword evidence="4" id="KW-0732">Signal</keyword>
<keyword evidence="16" id="KW-1185">Reference proteome</keyword>
<evidence type="ECO:0000256" key="2">
    <source>
        <dbReference type="ARBA" id="ARBA00004316"/>
    </source>
</evidence>
<evidence type="ECO:0000313" key="15">
    <source>
        <dbReference type="EMBL" id="SMQ72678.1"/>
    </source>
</evidence>
<dbReference type="InterPro" id="IPR035986">
    <property type="entry name" value="PKD_dom_sf"/>
</dbReference>
<gene>
    <name evidence="15" type="ORF">SAMN06295909_2941</name>
</gene>
<organism evidence="15 16">
    <name type="scientific">Plantibacter elymi</name>
    <name type="common">nom. nud.</name>
    <dbReference type="NCBI Taxonomy" id="199708"/>
    <lineage>
        <taxon>Bacteria</taxon>
        <taxon>Bacillati</taxon>
        <taxon>Actinomycetota</taxon>
        <taxon>Actinomycetes</taxon>
        <taxon>Micrococcales</taxon>
        <taxon>Microbacteriaceae</taxon>
        <taxon>Plantibacter</taxon>
    </lineage>
</organism>
<keyword evidence="8" id="KW-1015">Disulfide bond</keyword>
<evidence type="ECO:0000256" key="7">
    <source>
        <dbReference type="ARBA" id="ARBA00023136"/>
    </source>
</evidence>
<evidence type="ECO:0000256" key="1">
    <source>
        <dbReference type="ARBA" id="ARBA00004141"/>
    </source>
</evidence>
<evidence type="ECO:0000259" key="12">
    <source>
        <dbReference type="PROSITE" id="PS50025"/>
    </source>
</evidence>
<dbReference type="Proteomes" id="UP000194464">
    <property type="component" value="Unassembled WGS sequence"/>
</dbReference>
<dbReference type="SMART" id="SM00089">
    <property type="entry name" value="PKD"/>
    <property type="match status" value="4"/>
</dbReference>
<dbReference type="PANTHER" id="PTHR46730">
    <property type="entry name" value="POLYCYSTIN-1"/>
    <property type="match status" value="1"/>
</dbReference>
<name>A0ABY1RG05_9MICO</name>
<dbReference type="PROSITE" id="PS50025">
    <property type="entry name" value="LAM_G_DOMAIN"/>
    <property type="match status" value="1"/>
</dbReference>
<keyword evidence="10" id="KW-0326">Glycosidase</keyword>
<dbReference type="PANTHER" id="PTHR46730:SF4">
    <property type="entry name" value="POLYCYSTIC KIDNEY DISEASE PROTEIN 1-LIKE 1"/>
    <property type="match status" value="1"/>
</dbReference>
<dbReference type="SMART" id="SM00060">
    <property type="entry name" value="FN3"/>
    <property type="match status" value="1"/>
</dbReference>
<dbReference type="InterPro" id="IPR006558">
    <property type="entry name" value="LamG-like"/>
</dbReference>
<evidence type="ECO:0000256" key="10">
    <source>
        <dbReference type="ARBA" id="ARBA00023295"/>
    </source>
</evidence>
<keyword evidence="11" id="KW-0624">Polysaccharide degradation</keyword>
<dbReference type="Pfam" id="PF18911">
    <property type="entry name" value="PKD_4"/>
    <property type="match status" value="4"/>
</dbReference>
<keyword evidence="5" id="KW-0677">Repeat</keyword>
<keyword evidence="6" id="KW-1133">Transmembrane helix</keyword>
<feature type="domain" description="PKD" evidence="13">
    <location>
        <begin position="1030"/>
        <end position="1114"/>
    </location>
</feature>
<dbReference type="InterPro" id="IPR001791">
    <property type="entry name" value="Laminin_G"/>
</dbReference>
<evidence type="ECO:0000256" key="3">
    <source>
        <dbReference type="ARBA" id="ARBA00022692"/>
    </source>
</evidence>
<dbReference type="SMART" id="SM00560">
    <property type="entry name" value="LamGL"/>
    <property type="match status" value="2"/>
</dbReference>
<dbReference type="InterPro" id="IPR013320">
    <property type="entry name" value="ConA-like_dom_sf"/>
</dbReference>
<accession>A0ABY1RG05</accession>
<evidence type="ECO:0000256" key="9">
    <source>
        <dbReference type="ARBA" id="ARBA00023273"/>
    </source>
</evidence>
<dbReference type="Pfam" id="PF13385">
    <property type="entry name" value="Laminin_G_3"/>
    <property type="match status" value="2"/>
</dbReference>
<keyword evidence="11" id="KW-0119">Carbohydrate metabolism</keyword>
<feature type="domain" description="PKD" evidence="13">
    <location>
        <begin position="1114"/>
        <end position="1193"/>
    </location>
</feature>
<dbReference type="PROSITE" id="PS50853">
    <property type="entry name" value="FN3"/>
    <property type="match status" value="1"/>
</dbReference>
<evidence type="ECO:0000313" key="16">
    <source>
        <dbReference type="Proteomes" id="UP000194464"/>
    </source>
</evidence>
<dbReference type="SUPFAM" id="SSF49899">
    <property type="entry name" value="Concanavalin A-like lectins/glucanases"/>
    <property type="match status" value="2"/>
</dbReference>
<dbReference type="InterPro" id="IPR036116">
    <property type="entry name" value="FN3_sf"/>
</dbReference>